<dbReference type="KEGG" id="dph:EHF33_16135"/>
<dbReference type="OrthoDB" id="9806724at2"/>
<dbReference type="Pfam" id="PF03358">
    <property type="entry name" value="FMN_red"/>
    <property type="match status" value="1"/>
</dbReference>
<dbReference type="AlphaFoldDB" id="A0A3G8YP53"/>
<organism evidence="2 3">
    <name type="scientific">Deinococcus psychrotolerans</name>
    <dbReference type="NCBI Taxonomy" id="2489213"/>
    <lineage>
        <taxon>Bacteria</taxon>
        <taxon>Thermotogati</taxon>
        <taxon>Deinococcota</taxon>
        <taxon>Deinococci</taxon>
        <taxon>Deinococcales</taxon>
        <taxon>Deinococcaceae</taxon>
        <taxon>Deinococcus</taxon>
    </lineage>
</organism>
<dbReference type="GO" id="GO:0005829">
    <property type="term" value="C:cytosol"/>
    <property type="evidence" value="ECO:0007669"/>
    <property type="project" value="TreeGrafter"/>
</dbReference>
<gene>
    <name evidence="2" type="ORF">EHF33_16135</name>
</gene>
<evidence type="ECO:0000313" key="2">
    <source>
        <dbReference type="EMBL" id="AZI44404.1"/>
    </source>
</evidence>
<dbReference type="SUPFAM" id="SSF52218">
    <property type="entry name" value="Flavoproteins"/>
    <property type="match status" value="1"/>
</dbReference>
<proteinExistence type="predicted"/>
<feature type="domain" description="NADPH-dependent FMN reductase-like" evidence="1">
    <location>
        <begin position="8"/>
        <end position="154"/>
    </location>
</feature>
<evidence type="ECO:0000259" key="1">
    <source>
        <dbReference type="Pfam" id="PF03358"/>
    </source>
</evidence>
<dbReference type="PANTHER" id="PTHR30543">
    <property type="entry name" value="CHROMATE REDUCTASE"/>
    <property type="match status" value="1"/>
</dbReference>
<dbReference type="EMBL" id="CP034184">
    <property type="protein sequence ID" value="AZI44404.1"/>
    <property type="molecule type" value="Genomic_DNA"/>
</dbReference>
<dbReference type="GO" id="GO:0010181">
    <property type="term" value="F:FMN binding"/>
    <property type="evidence" value="ECO:0007669"/>
    <property type="project" value="TreeGrafter"/>
</dbReference>
<dbReference type="GO" id="GO:0016491">
    <property type="term" value="F:oxidoreductase activity"/>
    <property type="evidence" value="ECO:0007669"/>
    <property type="project" value="InterPro"/>
</dbReference>
<dbReference type="Proteomes" id="UP000276417">
    <property type="component" value="Chromosome 2"/>
</dbReference>
<dbReference type="Gene3D" id="3.40.50.360">
    <property type="match status" value="1"/>
</dbReference>
<dbReference type="InterPro" id="IPR005025">
    <property type="entry name" value="FMN_Rdtase-like_dom"/>
</dbReference>
<dbReference type="InterPro" id="IPR050712">
    <property type="entry name" value="NAD(P)H-dep_reductase"/>
</dbReference>
<sequence length="201" mass="21468">MTQPTPLKFLGIAGSLRRASYNRALLAAARELCPGGVTLDIFDLAPLPLYDQDIDTEAAPPAVQAFRDALWSADALLISTPEYNHGVPGVLKNALDWASRPPQHQPLSGLPVAIMGASPYTWGTARAQAHLRQTLVFPSALVLSQPEVLVANATGKFDAEGHLVDEATRTFVHGLLVALAAWTHRVGRPPVTTEQANLTPA</sequence>
<dbReference type="InterPro" id="IPR029039">
    <property type="entry name" value="Flavoprotein-like_sf"/>
</dbReference>
<protein>
    <submittedName>
        <fullName evidence="2">NAD(P)H-dependent oxidoreductase</fullName>
    </submittedName>
</protein>
<evidence type="ECO:0000313" key="3">
    <source>
        <dbReference type="Proteomes" id="UP000276417"/>
    </source>
</evidence>
<accession>A0A3G8YP53</accession>
<keyword evidence="3" id="KW-1185">Reference proteome</keyword>
<name>A0A3G8YP53_9DEIO</name>
<reference evidence="2 3" key="1">
    <citation type="submission" date="2018-11" db="EMBL/GenBank/DDBJ databases">
        <title>Deinococcus shelandsis sp. nov., isolated from South Shetland Islands soil of Antarctica.</title>
        <authorList>
            <person name="Tian J."/>
        </authorList>
    </citation>
    <scope>NUCLEOTIDE SEQUENCE [LARGE SCALE GENOMIC DNA]</scope>
    <source>
        <strain evidence="2 3">S14-83T</strain>
    </source>
</reference>
<dbReference type="RefSeq" id="WP_124874006.1">
    <property type="nucleotide sequence ID" value="NZ_CP034184.1"/>
</dbReference>
<dbReference type="PANTHER" id="PTHR30543:SF21">
    <property type="entry name" value="NAD(P)H-DEPENDENT FMN REDUCTASE LOT6"/>
    <property type="match status" value="1"/>
</dbReference>